<organism evidence="1 2">
    <name type="scientific">Caenorhabditis bovis</name>
    <dbReference type="NCBI Taxonomy" id="2654633"/>
    <lineage>
        <taxon>Eukaryota</taxon>
        <taxon>Metazoa</taxon>
        <taxon>Ecdysozoa</taxon>
        <taxon>Nematoda</taxon>
        <taxon>Chromadorea</taxon>
        <taxon>Rhabditida</taxon>
        <taxon>Rhabditina</taxon>
        <taxon>Rhabditomorpha</taxon>
        <taxon>Rhabditoidea</taxon>
        <taxon>Rhabditidae</taxon>
        <taxon>Peloderinae</taxon>
        <taxon>Caenorhabditis</taxon>
    </lineage>
</organism>
<keyword evidence="2" id="KW-1185">Reference proteome</keyword>
<comment type="caution">
    <text evidence="1">The sequence shown here is derived from an EMBL/GenBank/DDBJ whole genome shotgun (WGS) entry which is preliminary data.</text>
</comment>
<name>A0A8S1F8B0_9PELO</name>
<dbReference type="Proteomes" id="UP000494206">
    <property type="component" value="Unassembled WGS sequence"/>
</dbReference>
<evidence type="ECO:0000313" key="1">
    <source>
        <dbReference type="EMBL" id="CAB3410137.1"/>
    </source>
</evidence>
<dbReference type="EMBL" id="CADEPM010000010">
    <property type="protein sequence ID" value="CAB3410137.1"/>
    <property type="molecule type" value="Genomic_DNA"/>
</dbReference>
<reference evidence="1 2" key="1">
    <citation type="submission" date="2020-04" db="EMBL/GenBank/DDBJ databases">
        <authorList>
            <person name="Laetsch R D."/>
            <person name="Stevens L."/>
            <person name="Kumar S."/>
            <person name="Blaxter L. M."/>
        </authorList>
    </citation>
    <scope>NUCLEOTIDE SEQUENCE [LARGE SCALE GENOMIC DNA]</scope>
</reference>
<gene>
    <name evidence="1" type="ORF">CBOVIS_LOCUS11699</name>
</gene>
<protein>
    <submittedName>
        <fullName evidence="1">Uncharacterized protein</fullName>
    </submittedName>
</protein>
<sequence>MENHNRGVHNRGQLPRVPRGFQGVRGQAYYRGHRGQRGQRGHRGYRGYRGFLPIRQNPSRVPVVFRPPANIPQHHQPFRKMTHIEVFKTAAFLLYFRPDDHVGLLVQFLKCLFGNGIEQFVYIDELLYNPLFFAPHIVLNNPLRLPSGQKTFRQQHVVELLFIRSRNMDISNLTIERDLAREIFEGDEVRTDVIEQVNNFYRFGTPYQMDLYELEKVILSLRPYYCTETDA</sequence>
<proteinExistence type="predicted"/>
<dbReference type="AlphaFoldDB" id="A0A8S1F8B0"/>
<evidence type="ECO:0000313" key="2">
    <source>
        <dbReference type="Proteomes" id="UP000494206"/>
    </source>
</evidence>
<accession>A0A8S1F8B0</accession>